<proteinExistence type="predicted"/>
<organism evidence="1 2">
    <name type="scientific">Cadophora malorum</name>
    <dbReference type="NCBI Taxonomy" id="108018"/>
    <lineage>
        <taxon>Eukaryota</taxon>
        <taxon>Fungi</taxon>
        <taxon>Dikarya</taxon>
        <taxon>Ascomycota</taxon>
        <taxon>Pezizomycotina</taxon>
        <taxon>Leotiomycetes</taxon>
        <taxon>Helotiales</taxon>
        <taxon>Ploettnerulaceae</taxon>
        <taxon>Cadophora</taxon>
    </lineage>
</organism>
<dbReference type="Proteomes" id="UP000664132">
    <property type="component" value="Unassembled WGS sequence"/>
</dbReference>
<reference evidence="1" key="1">
    <citation type="submission" date="2021-02" db="EMBL/GenBank/DDBJ databases">
        <title>Genome sequence Cadophora malorum strain M34.</title>
        <authorList>
            <person name="Stefanovic E."/>
            <person name="Vu D."/>
            <person name="Scully C."/>
            <person name="Dijksterhuis J."/>
            <person name="Roader J."/>
            <person name="Houbraken J."/>
        </authorList>
    </citation>
    <scope>NUCLEOTIDE SEQUENCE</scope>
    <source>
        <strain evidence="1">M34</strain>
    </source>
</reference>
<keyword evidence="2" id="KW-1185">Reference proteome</keyword>
<name>A0A8H8BWI7_9HELO</name>
<dbReference type="AlphaFoldDB" id="A0A8H8BWI7"/>
<gene>
    <name evidence="1" type="ORF">IFR04_000052</name>
</gene>
<evidence type="ECO:0000313" key="2">
    <source>
        <dbReference type="Proteomes" id="UP000664132"/>
    </source>
</evidence>
<dbReference type="OrthoDB" id="3451546at2759"/>
<accession>A0A8H8BWI7</accession>
<sequence length="299" mass="35319">MLVLINRYIRDNRNMNFDTLVPIDKRKIPKRWTLGGMSKCTYYSYGERCEHMEVRPNNPLTSRQDSAYVTARLPGWADTKNLSRFFSLATFYLGGIDEEYIWKSLPGIHQGCQNDDHVKKVVKAITRVNATMYTSMITKSIKPVVLHFLKNFHWTTPDTNGRLPPFFDQKDRIDYFRECLRQQPWIVAWWLSRCVPFMLRLSFLCQSTPIEDTFQRNLQTNLLTLFEERFLLLADAAYLYLIDQDLTRSQPKWDEYKNEVLRVFKSLPTRPALIAITPNLADLPIHVDISNRSRDIWLR</sequence>
<dbReference type="EMBL" id="JAFJYH010000001">
    <property type="protein sequence ID" value="KAG4426621.1"/>
    <property type="molecule type" value="Genomic_DNA"/>
</dbReference>
<protein>
    <submittedName>
        <fullName evidence="1">Uncharacterized protein</fullName>
    </submittedName>
</protein>
<comment type="caution">
    <text evidence="1">The sequence shown here is derived from an EMBL/GenBank/DDBJ whole genome shotgun (WGS) entry which is preliminary data.</text>
</comment>
<evidence type="ECO:0000313" key="1">
    <source>
        <dbReference type="EMBL" id="KAG4426621.1"/>
    </source>
</evidence>